<dbReference type="PANTHER" id="PTHR11328:SF24">
    <property type="entry name" value="MAJOR FACILITATOR SUPERFAMILY (MFS) PROFILE DOMAIN-CONTAINING PROTEIN"/>
    <property type="match status" value="1"/>
</dbReference>
<name>A0A9D2MH68_9FIRM</name>
<evidence type="ECO:0000313" key="2">
    <source>
        <dbReference type="EMBL" id="HJB74691.1"/>
    </source>
</evidence>
<feature type="transmembrane region" description="Helical" evidence="1">
    <location>
        <begin position="86"/>
        <end position="103"/>
    </location>
</feature>
<feature type="transmembrane region" description="Helical" evidence="1">
    <location>
        <begin position="282"/>
        <end position="298"/>
    </location>
</feature>
<organism evidence="2 3">
    <name type="scientific">Candidatus Eubacterium faecale</name>
    <dbReference type="NCBI Taxonomy" id="2838568"/>
    <lineage>
        <taxon>Bacteria</taxon>
        <taxon>Bacillati</taxon>
        <taxon>Bacillota</taxon>
        <taxon>Clostridia</taxon>
        <taxon>Eubacteriales</taxon>
        <taxon>Eubacteriaceae</taxon>
        <taxon>Eubacterium</taxon>
    </lineage>
</organism>
<accession>A0A9D2MH68</accession>
<dbReference type="Proteomes" id="UP000823877">
    <property type="component" value="Unassembled WGS sequence"/>
</dbReference>
<dbReference type="InterPro" id="IPR001927">
    <property type="entry name" value="Na/Gal_symport"/>
</dbReference>
<dbReference type="Gene3D" id="1.20.1250.20">
    <property type="entry name" value="MFS general substrate transporter like domains"/>
    <property type="match status" value="2"/>
</dbReference>
<dbReference type="SUPFAM" id="SSF103473">
    <property type="entry name" value="MFS general substrate transporter"/>
    <property type="match status" value="1"/>
</dbReference>
<dbReference type="CDD" id="cd17332">
    <property type="entry name" value="MFS_MelB_like"/>
    <property type="match status" value="1"/>
</dbReference>
<reference evidence="2" key="2">
    <citation type="submission" date="2021-04" db="EMBL/GenBank/DDBJ databases">
        <authorList>
            <person name="Gilroy R."/>
        </authorList>
    </citation>
    <scope>NUCLEOTIDE SEQUENCE</scope>
    <source>
        <strain evidence="2">CHK188-16595</strain>
    </source>
</reference>
<dbReference type="GO" id="GO:0015293">
    <property type="term" value="F:symporter activity"/>
    <property type="evidence" value="ECO:0007669"/>
    <property type="project" value="InterPro"/>
</dbReference>
<proteinExistence type="predicted"/>
<dbReference type="InterPro" id="IPR039672">
    <property type="entry name" value="MFS_2"/>
</dbReference>
<feature type="transmembrane region" description="Helical" evidence="1">
    <location>
        <begin position="387"/>
        <end position="405"/>
    </location>
</feature>
<reference evidence="2" key="1">
    <citation type="journal article" date="2021" name="PeerJ">
        <title>Extensive microbial diversity within the chicken gut microbiome revealed by metagenomics and culture.</title>
        <authorList>
            <person name="Gilroy R."/>
            <person name="Ravi A."/>
            <person name="Getino M."/>
            <person name="Pursley I."/>
            <person name="Horton D.L."/>
            <person name="Alikhan N.F."/>
            <person name="Baker D."/>
            <person name="Gharbi K."/>
            <person name="Hall N."/>
            <person name="Watson M."/>
            <person name="Adriaenssens E.M."/>
            <person name="Foster-Nyarko E."/>
            <person name="Jarju S."/>
            <person name="Secka A."/>
            <person name="Antonio M."/>
            <person name="Oren A."/>
            <person name="Chaudhuri R.R."/>
            <person name="La Ragione R."/>
            <person name="Hildebrand F."/>
            <person name="Pallen M.J."/>
        </authorList>
    </citation>
    <scope>NUCLEOTIDE SEQUENCE</scope>
    <source>
        <strain evidence="2">CHK188-16595</strain>
    </source>
</reference>
<dbReference type="AlphaFoldDB" id="A0A9D2MH68"/>
<gene>
    <name evidence="2" type="ORF">IAA37_03340</name>
</gene>
<feature type="transmembrane region" description="Helical" evidence="1">
    <location>
        <begin position="244"/>
        <end position="262"/>
    </location>
</feature>
<sequence>MKEKAVKPFGIKDKLGYMFGDFGNDFTFLLSSTFLLKFYTDVMAVDAYVVGIVMMVARIVDAFTDIGMGRICDRSKDTKNGKFKPWILRMCGPVAIFSFLMYQSALSDIPYAAKIAYLFVTYILWGSVFYTAVNIPYGSMASAISPDPGDRQSLSTFRTMGGALAGAVVTAGIPLIAYDKINGNDILNGPRFTIIAGACSVFAIICYLLCYNMCTERVKVTVTAEQLKRNSVGVMFVNAFKNRALISLIVASILMLIAQLTLQQMANYVFPNYYGNAKAQTLSMVMMGVGMVVAAFSAKPLANRFGKAEIGAVSNFAAGILCIVLYFVRPQNVFVYAAFQMVSWIGLGVFQIVAWALVTDVIDYSEIKNGIREDGAVYGMYSFARKLGQAATSGLVGGLLTLVGYEQGTAFDPAVKEGIFDIATLVPAVGFLLLAVVLWFWYPLHKKQVDHVVSVLKEKHQNDSPETQQ</sequence>
<dbReference type="InterPro" id="IPR036259">
    <property type="entry name" value="MFS_trans_sf"/>
</dbReference>
<dbReference type="EMBL" id="DWXN01000007">
    <property type="protein sequence ID" value="HJB74691.1"/>
    <property type="molecule type" value="Genomic_DNA"/>
</dbReference>
<dbReference type="GO" id="GO:0006814">
    <property type="term" value="P:sodium ion transport"/>
    <property type="evidence" value="ECO:0007669"/>
    <property type="project" value="InterPro"/>
</dbReference>
<dbReference type="GO" id="GO:0008643">
    <property type="term" value="P:carbohydrate transport"/>
    <property type="evidence" value="ECO:0007669"/>
    <property type="project" value="InterPro"/>
</dbReference>
<feature type="transmembrane region" description="Helical" evidence="1">
    <location>
        <begin position="425"/>
        <end position="442"/>
    </location>
</feature>
<keyword evidence="1" id="KW-0472">Membrane</keyword>
<dbReference type="GO" id="GO:0005886">
    <property type="term" value="C:plasma membrane"/>
    <property type="evidence" value="ECO:0007669"/>
    <property type="project" value="TreeGrafter"/>
</dbReference>
<feature type="transmembrane region" description="Helical" evidence="1">
    <location>
        <begin position="115"/>
        <end position="137"/>
    </location>
</feature>
<dbReference type="PANTHER" id="PTHR11328">
    <property type="entry name" value="MAJOR FACILITATOR SUPERFAMILY DOMAIN-CONTAINING PROTEIN"/>
    <property type="match status" value="1"/>
</dbReference>
<feature type="transmembrane region" description="Helical" evidence="1">
    <location>
        <begin position="45"/>
        <end position="66"/>
    </location>
</feature>
<feature type="transmembrane region" description="Helical" evidence="1">
    <location>
        <begin position="190"/>
        <end position="210"/>
    </location>
</feature>
<keyword evidence="1" id="KW-0812">Transmembrane</keyword>
<keyword evidence="1" id="KW-1133">Transmembrane helix</keyword>
<dbReference type="NCBIfam" id="TIGR00792">
    <property type="entry name" value="gph"/>
    <property type="match status" value="1"/>
</dbReference>
<feature type="transmembrane region" description="Helical" evidence="1">
    <location>
        <begin position="310"/>
        <end position="328"/>
    </location>
</feature>
<feature type="transmembrane region" description="Helical" evidence="1">
    <location>
        <begin position="157"/>
        <end position="178"/>
    </location>
</feature>
<evidence type="ECO:0000313" key="3">
    <source>
        <dbReference type="Proteomes" id="UP000823877"/>
    </source>
</evidence>
<protein>
    <submittedName>
        <fullName evidence="2">Glycoside-pentoside-hexuronide (GPH):cation symporter</fullName>
    </submittedName>
</protein>
<feature type="transmembrane region" description="Helical" evidence="1">
    <location>
        <begin position="334"/>
        <end position="358"/>
    </location>
</feature>
<evidence type="ECO:0000256" key="1">
    <source>
        <dbReference type="SAM" id="Phobius"/>
    </source>
</evidence>
<comment type="caution">
    <text evidence="2">The sequence shown here is derived from an EMBL/GenBank/DDBJ whole genome shotgun (WGS) entry which is preliminary data.</text>
</comment>
<dbReference type="Pfam" id="PF13347">
    <property type="entry name" value="MFS_2"/>
    <property type="match status" value="1"/>
</dbReference>